<dbReference type="Proteomes" id="UP001162164">
    <property type="component" value="Unassembled WGS sequence"/>
</dbReference>
<name>A0ABQ9JYD1_9CUCU</name>
<dbReference type="EMBL" id="JAPWTJ010000098">
    <property type="protein sequence ID" value="KAJ8982980.1"/>
    <property type="molecule type" value="Genomic_DNA"/>
</dbReference>
<protein>
    <submittedName>
        <fullName evidence="1">Uncharacterized protein</fullName>
    </submittedName>
</protein>
<gene>
    <name evidence="1" type="ORF">NQ317_001420</name>
</gene>
<keyword evidence="2" id="KW-1185">Reference proteome</keyword>
<evidence type="ECO:0000313" key="2">
    <source>
        <dbReference type="Proteomes" id="UP001162164"/>
    </source>
</evidence>
<accession>A0ABQ9JYD1</accession>
<reference evidence="1" key="1">
    <citation type="journal article" date="2023" name="Insect Mol. Biol.">
        <title>Genome sequencing provides insights into the evolution of gene families encoding plant cell wall-degrading enzymes in longhorned beetles.</title>
        <authorList>
            <person name="Shin N.R."/>
            <person name="Okamura Y."/>
            <person name="Kirsch R."/>
            <person name="Pauchet Y."/>
        </authorList>
    </citation>
    <scope>NUCLEOTIDE SEQUENCE</scope>
    <source>
        <strain evidence="1">MMC_N1</strain>
    </source>
</reference>
<proteinExistence type="predicted"/>
<evidence type="ECO:0000313" key="1">
    <source>
        <dbReference type="EMBL" id="KAJ8982980.1"/>
    </source>
</evidence>
<sequence length="160" mass="18239">MSACRYRIRGNKLDVEACQNESSRENKVNLNFTLDLNDSELQISESPSKKFMTNEILQRKPSVTFNSYDSMDDDTFEHILQLMLQVLGKLCWGKKESSTPIAATPKKIPFYKTVKVTEIYDVSDSDSPIVQTSHEQDINQKLEFDDDWGRIHLGGATGSR</sequence>
<organism evidence="1 2">
    <name type="scientific">Molorchus minor</name>
    <dbReference type="NCBI Taxonomy" id="1323400"/>
    <lineage>
        <taxon>Eukaryota</taxon>
        <taxon>Metazoa</taxon>
        <taxon>Ecdysozoa</taxon>
        <taxon>Arthropoda</taxon>
        <taxon>Hexapoda</taxon>
        <taxon>Insecta</taxon>
        <taxon>Pterygota</taxon>
        <taxon>Neoptera</taxon>
        <taxon>Endopterygota</taxon>
        <taxon>Coleoptera</taxon>
        <taxon>Polyphaga</taxon>
        <taxon>Cucujiformia</taxon>
        <taxon>Chrysomeloidea</taxon>
        <taxon>Cerambycidae</taxon>
        <taxon>Lamiinae</taxon>
        <taxon>Monochamini</taxon>
        <taxon>Molorchus</taxon>
    </lineage>
</organism>
<comment type="caution">
    <text evidence="1">The sequence shown here is derived from an EMBL/GenBank/DDBJ whole genome shotgun (WGS) entry which is preliminary data.</text>
</comment>